<accession>A0ACB0YX08</accession>
<sequence length="75" mass="8445">MRLETSDSLFVQPQKTPFPSLSSAPKKPQIQAAVFLPRCVLAVFLFSQATFLFGTLFLLFCFSSPDAKLMEKAWQ</sequence>
<evidence type="ECO:0000313" key="2">
    <source>
        <dbReference type="Proteomes" id="UP001497535"/>
    </source>
</evidence>
<protein>
    <submittedName>
        <fullName evidence="1">Uncharacterized protein</fullName>
    </submittedName>
</protein>
<comment type="caution">
    <text evidence="1">The sequence shown here is derived from an EMBL/GenBank/DDBJ whole genome shotgun (WGS) entry which is preliminary data.</text>
</comment>
<evidence type="ECO:0000313" key="1">
    <source>
        <dbReference type="EMBL" id="CAK5066394.1"/>
    </source>
</evidence>
<name>A0ACB0YX08_MELEN</name>
<dbReference type="EMBL" id="CAVMJV010000020">
    <property type="protein sequence ID" value="CAK5066394.1"/>
    <property type="molecule type" value="Genomic_DNA"/>
</dbReference>
<proteinExistence type="predicted"/>
<dbReference type="Proteomes" id="UP001497535">
    <property type="component" value="Unassembled WGS sequence"/>
</dbReference>
<gene>
    <name evidence="1" type="ORF">MENTE1834_LOCUS17549</name>
</gene>
<reference evidence="1" key="1">
    <citation type="submission" date="2023-11" db="EMBL/GenBank/DDBJ databases">
        <authorList>
            <person name="Poullet M."/>
        </authorList>
    </citation>
    <scope>NUCLEOTIDE SEQUENCE</scope>
    <source>
        <strain evidence="1">E1834</strain>
    </source>
</reference>
<organism evidence="1 2">
    <name type="scientific">Meloidogyne enterolobii</name>
    <name type="common">Root-knot nematode worm</name>
    <name type="synonym">Meloidogyne mayaguensis</name>
    <dbReference type="NCBI Taxonomy" id="390850"/>
    <lineage>
        <taxon>Eukaryota</taxon>
        <taxon>Metazoa</taxon>
        <taxon>Ecdysozoa</taxon>
        <taxon>Nematoda</taxon>
        <taxon>Chromadorea</taxon>
        <taxon>Rhabditida</taxon>
        <taxon>Tylenchina</taxon>
        <taxon>Tylenchomorpha</taxon>
        <taxon>Tylenchoidea</taxon>
        <taxon>Meloidogynidae</taxon>
        <taxon>Meloidogyninae</taxon>
        <taxon>Meloidogyne</taxon>
    </lineage>
</organism>
<keyword evidence="2" id="KW-1185">Reference proteome</keyword>